<accession>A0A549YEF4</accession>
<dbReference type="CDD" id="cd00732">
    <property type="entry name" value="CheW"/>
    <property type="match status" value="1"/>
</dbReference>
<evidence type="ECO:0000313" key="3">
    <source>
        <dbReference type="EMBL" id="TRM10279.1"/>
    </source>
</evidence>
<gene>
    <name evidence="2" type="ORF">FFL34_04200</name>
    <name evidence="3" type="ORF">FH966_00285</name>
</gene>
<dbReference type="GO" id="GO:0005829">
    <property type="term" value="C:cytosol"/>
    <property type="evidence" value="ECO:0007669"/>
    <property type="project" value="TreeGrafter"/>
</dbReference>
<dbReference type="SUPFAM" id="SSF50341">
    <property type="entry name" value="CheW-like"/>
    <property type="match status" value="1"/>
</dbReference>
<keyword evidence="5" id="KW-1185">Reference proteome</keyword>
<dbReference type="PANTHER" id="PTHR22617">
    <property type="entry name" value="CHEMOTAXIS SENSOR HISTIDINE KINASE-RELATED"/>
    <property type="match status" value="1"/>
</dbReference>
<reference evidence="2 4" key="1">
    <citation type="submission" date="2019-05" db="EMBL/GenBank/DDBJ databases">
        <title>Genomic analysis of Lentibacillus sp. NKC220-2.</title>
        <authorList>
            <person name="Oh Y.J."/>
        </authorList>
    </citation>
    <scope>NUCLEOTIDE SEQUENCE [LARGE SCALE GENOMIC DNA]</scope>
    <source>
        <strain evidence="2 4">NKC220-2</strain>
    </source>
</reference>
<dbReference type="InterPro" id="IPR039315">
    <property type="entry name" value="CheW"/>
</dbReference>
<dbReference type="PANTHER" id="PTHR22617:SF23">
    <property type="entry name" value="CHEMOTAXIS PROTEIN CHEW"/>
    <property type="match status" value="1"/>
</dbReference>
<proteinExistence type="predicted"/>
<dbReference type="OrthoDB" id="9794382at2"/>
<dbReference type="Pfam" id="PF01584">
    <property type="entry name" value="CheW"/>
    <property type="match status" value="1"/>
</dbReference>
<sequence>MRDSIKVIVFHMNGQKYGASVMEVLSIEELESITSVPRTSDFIKGVVNLRGEITPVIDLKQRLRLGETERKKGTRMLIVEMGDVKAGLLVDDVSDVMDIDASTIEPAPEVINGVNESFIQGVAKLENSLLILLKMDQILNLEEVNELKQAAEE</sequence>
<comment type="caution">
    <text evidence="3">The sequence shown here is derived from an EMBL/GenBank/DDBJ whole genome shotgun (WGS) entry which is preliminary data.</text>
</comment>
<dbReference type="GO" id="GO:0007165">
    <property type="term" value="P:signal transduction"/>
    <property type="evidence" value="ECO:0007669"/>
    <property type="project" value="InterPro"/>
</dbReference>
<dbReference type="InterPro" id="IPR036061">
    <property type="entry name" value="CheW-like_dom_sf"/>
</dbReference>
<evidence type="ECO:0000259" key="1">
    <source>
        <dbReference type="PROSITE" id="PS50851"/>
    </source>
</evidence>
<dbReference type="EMBL" id="VJMZ01000001">
    <property type="protein sequence ID" value="TRM10279.1"/>
    <property type="molecule type" value="Genomic_DNA"/>
</dbReference>
<name>A0A549YEF4_9BACI</name>
<dbReference type="InterPro" id="IPR002545">
    <property type="entry name" value="CheW-lke_dom"/>
</dbReference>
<protein>
    <submittedName>
        <fullName evidence="3">Chemotaxis protein CheW</fullName>
    </submittedName>
</protein>
<organism evidence="3 5">
    <name type="scientific">Lentibacillus cibarius</name>
    <dbReference type="NCBI Taxonomy" id="2583219"/>
    <lineage>
        <taxon>Bacteria</taxon>
        <taxon>Bacillati</taxon>
        <taxon>Bacillota</taxon>
        <taxon>Bacilli</taxon>
        <taxon>Bacillales</taxon>
        <taxon>Bacillaceae</taxon>
        <taxon>Lentibacillus</taxon>
    </lineage>
</organism>
<evidence type="ECO:0000313" key="5">
    <source>
        <dbReference type="Proteomes" id="UP000319280"/>
    </source>
</evidence>
<dbReference type="Gene3D" id="2.40.50.180">
    <property type="entry name" value="CheA-289, Domain 4"/>
    <property type="match status" value="1"/>
</dbReference>
<reference evidence="3 5" key="2">
    <citation type="submission" date="2019-07" db="EMBL/GenBank/DDBJ databases">
        <title>Genomic analysis of Lentibacillus sp. NKC851-2.</title>
        <authorList>
            <person name="Oh Y.J."/>
        </authorList>
    </citation>
    <scope>NUCLEOTIDE SEQUENCE [LARGE SCALE GENOMIC DNA]</scope>
    <source>
        <strain evidence="3 5">NKC851-2</strain>
    </source>
</reference>
<dbReference type="PROSITE" id="PS50851">
    <property type="entry name" value="CHEW"/>
    <property type="match status" value="1"/>
</dbReference>
<dbReference type="RefSeq" id="WP_138601764.1">
    <property type="nucleotide sequence ID" value="NZ_VCIA01000001.1"/>
</dbReference>
<feature type="domain" description="CheW-like" evidence="1">
    <location>
        <begin position="4"/>
        <end position="144"/>
    </location>
</feature>
<dbReference type="Proteomes" id="UP000306980">
    <property type="component" value="Unassembled WGS sequence"/>
</dbReference>
<evidence type="ECO:0000313" key="2">
    <source>
        <dbReference type="EMBL" id="TMN21400.1"/>
    </source>
</evidence>
<accession>A0A5S3QHM8</accession>
<dbReference type="GO" id="GO:0006935">
    <property type="term" value="P:chemotaxis"/>
    <property type="evidence" value="ECO:0007669"/>
    <property type="project" value="InterPro"/>
</dbReference>
<evidence type="ECO:0000313" key="4">
    <source>
        <dbReference type="Proteomes" id="UP000306980"/>
    </source>
</evidence>
<dbReference type="AlphaFoldDB" id="A0A549YEF4"/>
<dbReference type="Proteomes" id="UP000319280">
    <property type="component" value="Unassembled WGS sequence"/>
</dbReference>
<dbReference type="Gene3D" id="2.30.30.40">
    <property type="entry name" value="SH3 Domains"/>
    <property type="match status" value="1"/>
</dbReference>
<dbReference type="EMBL" id="VCIA01000001">
    <property type="protein sequence ID" value="TMN21400.1"/>
    <property type="molecule type" value="Genomic_DNA"/>
</dbReference>
<dbReference type="SMART" id="SM00260">
    <property type="entry name" value="CheW"/>
    <property type="match status" value="1"/>
</dbReference>